<gene>
    <name evidence="1" type="ORF">BT96DRAFT_797840</name>
</gene>
<dbReference type="AlphaFoldDB" id="A0A6A4GBM1"/>
<accession>A0A6A4GBM1</accession>
<feature type="non-terminal residue" evidence="1">
    <location>
        <position position="92"/>
    </location>
</feature>
<dbReference type="EMBL" id="ML770865">
    <property type="protein sequence ID" value="KAE9382906.1"/>
    <property type="molecule type" value="Genomic_DNA"/>
</dbReference>
<reference evidence="1" key="1">
    <citation type="journal article" date="2019" name="Environ. Microbiol.">
        <title>Fungal ecological strategies reflected in gene transcription - a case study of two litter decomposers.</title>
        <authorList>
            <person name="Barbi F."/>
            <person name="Kohler A."/>
            <person name="Barry K."/>
            <person name="Baskaran P."/>
            <person name="Daum C."/>
            <person name="Fauchery L."/>
            <person name="Ihrmark K."/>
            <person name="Kuo A."/>
            <person name="LaButti K."/>
            <person name="Lipzen A."/>
            <person name="Morin E."/>
            <person name="Grigoriev I.V."/>
            <person name="Henrissat B."/>
            <person name="Lindahl B."/>
            <person name="Martin F."/>
        </authorList>
    </citation>
    <scope>NUCLEOTIDE SEQUENCE</scope>
    <source>
        <strain evidence="1">JB14</strain>
    </source>
</reference>
<dbReference type="Proteomes" id="UP000799118">
    <property type="component" value="Unassembled WGS sequence"/>
</dbReference>
<sequence length="92" mass="10551">MGAFSQEHDVTSTLYRVGIPVWYVRPIEDLPFTRVDSQVTPETCVDNRLPIRFTTETIDISPSVPPHPIIYIGLSGSYDRYVKMGSYLYSFF</sequence>
<name>A0A6A4GBM1_9AGAR</name>
<evidence type="ECO:0000313" key="1">
    <source>
        <dbReference type="EMBL" id="KAE9382906.1"/>
    </source>
</evidence>
<protein>
    <submittedName>
        <fullName evidence="1">Uncharacterized protein</fullName>
    </submittedName>
</protein>
<evidence type="ECO:0000313" key="2">
    <source>
        <dbReference type="Proteomes" id="UP000799118"/>
    </source>
</evidence>
<keyword evidence="2" id="KW-1185">Reference proteome</keyword>
<organism evidence="1 2">
    <name type="scientific">Gymnopus androsaceus JB14</name>
    <dbReference type="NCBI Taxonomy" id="1447944"/>
    <lineage>
        <taxon>Eukaryota</taxon>
        <taxon>Fungi</taxon>
        <taxon>Dikarya</taxon>
        <taxon>Basidiomycota</taxon>
        <taxon>Agaricomycotina</taxon>
        <taxon>Agaricomycetes</taxon>
        <taxon>Agaricomycetidae</taxon>
        <taxon>Agaricales</taxon>
        <taxon>Marasmiineae</taxon>
        <taxon>Omphalotaceae</taxon>
        <taxon>Gymnopus</taxon>
    </lineage>
</organism>
<proteinExistence type="predicted"/>
<dbReference type="OrthoDB" id="2634326at2759"/>